<keyword evidence="5 10" id="KW-1133">Transmembrane helix</keyword>
<evidence type="ECO:0000256" key="9">
    <source>
        <dbReference type="ARBA" id="ARBA00023201"/>
    </source>
</evidence>
<keyword evidence="6" id="KW-0915">Sodium</keyword>
<feature type="transmembrane region" description="Helical" evidence="10">
    <location>
        <begin position="85"/>
        <end position="107"/>
    </location>
</feature>
<gene>
    <name evidence="12" type="ORF">RU87_GL001371</name>
</gene>
<dbReference type="PANTHER" id="PTHR10110:SF86">
    <property type="entry name" value="SODIUM_HYDROGEN EXCHANGER 7"/>
    <property type="match status" value="1"/>
</dbReference>
<dbReference type="GO" id="GO:0051453">
    <property type="term" value="P:regulation of intracellular pH"/>
    <property type="evidence" value="ECO:0007669"/>
    <property type="project" value="TreeGrafter"/>
</dbReference>
<evidence type="ECO:0000313" key="12">
    <source>
        <dbReference type="EMBL" id="PCS06911.1"/>
    </source>
</evidence>
<feature type="transmembrane region" description="Helical" evidence="10">
    <location>
        <begin position="184"/>
        <end position="205"/>
    </location>
</feature>
<reference evidence="12 13" key="1">
    <citation type="submission" date="2014-12" db="EMBL/GenBank/DDBJ databases">
        <title>Draft genome sequences of 10 type strains of Lactococcus.</title>
        <authorList>
            <person name="Sun Z."/>
            <person name="Zhong Z."/>
            <person name="Liu W."/>
            <person name="Zhang W."/>
            <person name="Zhang H."/>
        </authorList>
    </citation>
    <scope>NUCLEOTIDE SEQUENCE [LARGE SCALE GENOMIC DNA]</scope>
    <source>
        <strain evidence="12 13">DSM 20686</strain>
    </source>
</reference>
<evidence type="ECO:0000256" key="7">
    <source>
        <dbReference type="ARBA" id="ARBA00023065"/>
    </source>
</evidence>
<evidence type="ECO:0000256" key="3">
    <source>
        <dbReference type="ARBA" id="ARBA00022475"/>
    </source>
</evidence>
<feature type="transmembrane region" description="Helical" evidence="10">
    <location>
        <begin position="273"/>
        <end position="292"/>
    </location>
</feature>
<feature type="transmembrane region" description="Helical" evidence="10">
    <location>
        <begin position="383"/>
        <end position="406"/>
    </location>
</feature>
<protein>
    <submittedName>
        <fullName evidence="12">Sodium:hydrogen antiporter</fullName>
    </submittedName>
</protein>
<comment type="subcellular location">
    <subcellularLocation>
        <location evidence="1">Cell membrane</location>
        <topology evidence="1">Multi-pass membrane protein</topology>
    </subcellularLocation>
</comment>
<keyword evidence="7" id="KW-0406">Ion transport</keyword>
<keyword evidence="2" id="KW-0813">Transport</keyword>
<dbReference type="Pfam" id="PF00999">
    <property type="entry name" value="Na_H_Exchanger"/>
    <property type="match status" value="1"/>
</dbReference>
<dbReference type="InterPro" id="IPR018422">
    <property type="entry name" value="Cation/H_exchanger_CPA1"/>
</dbReference>
<evidence type="ECO:0000256" key="8">
    <source>
        <dbReference type="ARBA" id="ARBA00023136"/>
    </source>
</evidence>
<feature type="transmembrane region" description="Helical" evidence="10">
    <location>
        <begin position="5"/>
        <end position="25"/>
    </location>
</feature>
<evidence type="ECO:0000256" key="2">
    <source>
        <dbReference type="ARBA" id="ARBA00022448"/>
    </source>
</evidence>
<keyword evidence="13" id="KW-1185">Reference proteome</keyword>
<dbReference type="GO" id="GO:0098719">
    <property type="term" value="P:sodium ion import across plasma membrane"/>
    <property type="evidence" value="ECO:0007669"/>
    <property type="project" value="TreeGrafter"/>
</dbReference>
<accession>A0A2A5S096</accession>
<feature type="domain" description="Cation/H+ exchanger transmembrane" evidence="11">
    <location>
        <begin position="11"/>
        <end position="404"/>
    </location>
</feature>
<evidence type="ECO:0000256" key="4">
    <source>
        <dbReference type="ARBA" id="ARBA00022692"/>
    </source>
</evidence>
<keyword evidence="8 10" id="KW-0472">Membrane</keyword>
<feature type="transmembrane region" description="Helical" evidence="10">
    <location>
        <begin position="31"/>
        <end position="50"/>
    </location>
</feature>
<feature type="transmembrane region" description="Helical" evidence="10">
    <location>
        <begin position="349"/>
        <end position="377"/>
    </location>
</feature>
<feature type="transmembrane region" description="Helical" evidence="10">
    <location>
        <begin position="312"/>
        <end position="337"/>
    </location>
</feature>
<dbReference type="PANTHER" id="PTHR10110">
    <property type="entry name" value="SODIUM/HYDROGEN EXCHANGER"/>
    <property type="match status" value="1"/>
</dbReference>
<name>A0A2A5S096_9LACT</name>
<dbReference type="GO" id="GO:0015386">
    <property type="term" value="F:potassium:proton antiporter activity"/>
    <property type="evidence" value="ECO:0007669"/>
    <property type="project" value="TreeGrafter"/>
</dbReference>
<dbReference type="EMBL" id="JXJX01000006">
    <property type="protein sequence ID" value="PCS06911.1"/>
    <property type="molecule type" value="Genomic_DNA"/>
</dbReference>
<evidence type="ECO:0000256" key="6">
    <source>
        <dbReference type="ARBA" id="ARBA00023053"/>
    </source>
</evidence>
<proteinExistence type="predicted"/>
<dbReference type="GO" id="GO:0005886">
    <property type="term" value="C:plasma membrane"/>
    <property type="evidence" value="ECO:0007669"/>
    <property type="project" value="UniProtKB-SubCell"/>
</dbReference>
<dbReference type="Gene3D" id="6.10.140.1330">
    <property type="match status" value="1"/>
</dbReference>
<dbReference type="OrthoDB" id="9809206at2"/>
<evidence type="ECO:0000256" key="10">
    <source>
        <dbReference type="SAM" id="Phobius"/>
    </source>
</evidence>
<dbReference type="AlphaFoldDB" id="A0A2A5S096"/>
<evidence type="ECO:0000313" key="13">
    <source>
        <dbReference type="Proteomes" id="UP000242246"/>
    </source>
</evidence>
<feature type="transmembrane region" description="Helical" evidence="10">
    <location>
        <begin position="513"/>
        <end position="532"/>
    </location>
</feature>
<organism evidence="12 13">
    <name type="scientific">Pseudolactococcus plantarum</name>
    <dbReference type="NCBI Taxonomy" id="1365"/>
    <lineage>
        <taxon>Bacteria</taxon>
        <taxon>Bacillati</taxon>
        <taxon>Bacillota</taxon>
        <taxon>Bacilli</taxon>
        <taxon>Lactobacillales</taxon>
        <taxon>Streptococcaceae</taxon>
        <taxon>Pseudolactococcus</taxon>
    </lineage>
</organism>
<keyword evidence="4 10" id="KW-0812">Transmembrane</keyword>
<comment type="caution">
    <text evidence="12">The sequence shown here is derived from an EMBL/GenBank/DDBJ whole genome shotgun (WGS) entry which is preliminary data.</text>
</comment>
<sequence length="681" mass="76180">MIHTVFYVIIFFAALITSNVINKVFPKLPLPLIQVVFGLILGVLGAGNVLRLNPELFLAFIIGPLLFREGEEADIKGILKHTPTVTLLVFPVVFITTLVVGVISHSFYTSIPLAASFALGASLGPTDAVAVGSLSERFDFPKRTIAILKGEGLFNDASGIIAFQFAILALTTGEFSLGRASTSLLFSAIGGALIGFSVSWLNRLILTLMEDVAAQDVTGYLMLELIMPLLAFFLAEELHVSGIIAVVVAGVMQASGFKKITLFDAQVENVTKTVWDTISFILNSIVFLFLGIELEQIITPIITNAYYDNGRLLVTVIVLTITLFLVRYIVLSVYYAIIAKKRRQKFSRYVDDILLLTFSGVKGTVSVATILLLPAAISQKYSLLIFLSASVTVLSFLAGILILPIIAPKKEEKVDNVARIAILTSVVTQLEKESANNKNRLGYIATIDNYQARIQKLIISQESAKMTAEFNDLQLLILRLENEGLENAFRNNEITMKTYRIYQRYLKELERSIVHRFVSSLAFAIAIFLRAIRLVLSNMLHINIAFRGKKIRKLIGDSRTEIRELYFSNTTLIMEALESLEGVYNTELINYLQSERLRTSEQVASGGFINRIITKVRPNNLDEMMRGYYLERKLIFEYEAKGDLTAREAQMMRKNVNALENYSMNDQHSNLLYDFLEYKTK</sequence>
<evidence type="ECO:0000256" key="5">
    <source>
        <dbReference type="ARBA" id="ARBA00022989"/>
    </source>
</evidence>
<dbReference type="GO" id="GO:0015385">
    <property type="term" value="F:sodium:proton antiporter activity"/>
    <property type="evidence" value="ECO:0007669"/>
    <property type="project" value="InterPro"/>
</dbReference>
<evidence type="ECO:0000259" key="11">
    <source>
        <dbReference type="Pfam" id="PF00999"/>
    </source>
</evidence>
<feature type="transmembrane region" description="Helical" evidence="10">
    <location>
        <begin position="153"/>
        <end position="172"/>
    </location>
</feature>
<evidence type="ECO:0000256" key="1">
    <source>
        <dbReference type="ARBA" id="ARBA00004651"/>
    </source>
</evidence>
<dbReference type="STRING" id="1348632.GCA_001591745_00752"/>
<dbReference type="InterPro" id="IPR006153">
    <property type="entry name" value="Cation/H_exchanger_TM"/>
</dbReference>
<keyword evidence="9" id="KW-0739">Sodium transport</keyword>
<dbReference type="RefSeq" id="WP_068161742.1">
    <property type="nucleotide sequence ID" value="NZ_JXJX01000006.1"/>
</dbReference>
<dbReference type="Proteomes" id="UP000242246">
    <property type="component" value="Unassembled WGS sequence"/>
</dbReference>
<keyword evidence="3" id="KW-1003">Cell membrane</keyword>